<dbReference type="RefSeq" id="WP_180161636.1">
    <property type="nucleotide sequence ID" value="NZ_CABFNB010000038.1"/>
</dbReference>
<dbReference type="Proteomes" id="UP000507954">
    <property type="component" value="Unassembled WGS sequence"/>
</dbReference>
<organism evidence="1">
    <name type="scientific">Sinorhizobium medicae</name>
    <dbReference type="NCBI Taxonomy" id="110321"/>
    <lineage>
        <taxon>Bacteria</taxon>
        <taxon>Pseudomonadati</taxon>
        <taxon>Pseudomonadota</taxon>
        <taxon>Alphaproteobacteria</taxon>
        <taxon>Hyphomicrobiales</taxon>
        <taxon>Rhizobiaceae</taxon>
        <taxon>Sinorhizobium/Ensifer group</taxon>
        <taxon>Sinorhizobium</taxon>
    </lineage>
</organism>
<reference evidence="1" key="1">
    <citation type="submission" date="2019-06" db="EMBL/GenBank/DDBJ databases">
        <authorList>
            <person name="Le Quere A."/>
            <person name="Colella S."/>
        </authorList>
    </citation>
    <scope>NUCLEOTIDE SEQUENCE</scope>
    <source>
        <strain evidence="1">EmedicaeMD41</strain>
    </source>
</reference>
<evidence type="ECO:0008006" key="2">
    <source>
        <dbReference type="Google" id="ProtNLM"/>
    </source>
</evidence>
<evidence type="ECO:0000313" key="1">
    <source>
        <dbReference type="EMBL" id="VTZ60116.1"/>
    </source>
</evidence>
<protein>
    <recommendedName>
        <fullName evidence="2">HEPN domain-containing protein</fullName>
    </recommendedName>
</protein>
<proteinExistence type="predicted"/>
<gene>
    <name evidence="1" type="ORF">EMEDMD4_1320007</name>
</gene>
<dbReference type="AlphaFoldDB" id="A0A508WVS1"/>
<name>A0A508WVS1_9HYPH</name>
<sequence>MDLAHPDQSAKVQGILALATQYRDAAVKLGEGVSKPNHIPRRLLALHSIELYLNALLLAKGIDQKTICGFEHDLGERTRIAVNAGLVLRSRTAEHLATLSANREYLVIRYGPAPTAKLSQINRVMATLDELSRKVRRMLRVAS</sequence>
<accession>A0A508WVS1</accession>
<dbReference type="EMBL" id="CABFNB010000038">
    <property type="protein sequence ID" value="VTZ60116.1"/>
    <property type="molecule type" value="Genomic_DNA"/>
</dbReference>